<comment type="cofactor">
    <cofactor evidence="3">
        <name>Zn(2+)</name>
        <dbReference type="ChEBI" id="CHEBI:29105"/>
    </cofactor>
    <text evidence="3">Binds 1 zinc ion.</text>
</comment>
<dbReference type="Gene3D" id="3.30.50.10">
    <property type="entry name" value="Erythroid Transcription Factor GATA-1, subunit A"/>
    <property type="match status" value="1"/>
</dbReference>
<reference evidence="4 5" key="1">
    <citation type="journal article" date="2019" name="Nat. Med.">
        <title>A library of human gut bacterial isolates paired with longitudinal multiomics data enables mechanistic microbiome research.</title>
        <authorList>
            <person name="Poyet M."/>
            <person name="Groussin M."/>
            <person name="Gibbons S.M."/>
            <person name="Avila-Pacheco J."/>
            <person name="Jiang X."/>
            <person name="Kearney S.M."/>
            <person name="Perrotta A.R."/>
            <person name="Berdy B."/>
            <person name="Zhao S."/>
            <person name="Lieberman T.D."/>
            <person name="Swanson P.K."/>
            <person name="Smith M."/>
            <person name="Roesemann S."/>
            <person name="Alexander J.E."/>
            <person name="Rich S.A."/>
            <person name="Livny J."/>
            <person name="Vlamakis H."/>
            <person name="Clish C."/>
            <person name="Bullock K."/>
            <person name="Deik A."/>
            <person name="Scott J."/>
            <person name="Pierce K.A."/>
            <person name="Xavier R.J."/>
            <person name="Alm E.J."/>
        </authorList>
    </citation>
    <scope>NUCLEOTIDE SEQUENCE [LARGE SCALE GENOMIC DNA]</scope>
    <source>
        <strain evidence="4 5">BIOML-A2</strain>
    </source>
</reference>
<comment type="subunit">
    <text evidence="3">Interacts with GyrB.</text>
</comment>
<keyword evidence="2 3" id="KW-0862">Zinc</keyword>
<comment type="caution">
    <text evidence="4">The sequence shown here is derived from an EMBL/GenBank/DDBJ whole genome shotgun (WGS) entry which is preliminary data.</text>
</comment>
<name>A0A6I3RZM5_9BURK</name>
<dbReference type="EMBL" id="WNCL01000029">
    <property type="protein sequence ID" value="MTU43779.1"/>
    <property type="molecule type" value="Genomic_DNA"/>
</dbReference>
<comment type="function">
    <text evidence="3">Inhibits all the catalytic activities of DNA gyrase by preventing its interaction with DNA. Acts by binding directly to the C-terminal domain of GyrB, which probably disrupts DNA binding by the gyrase.</text>
</comment>
<dbReference type="PANTHER" id="PTHR36150:SF1">
    <property type="entry name" value="DNA GYRASE INHIBITOR YACG"/>
    <property type="match status" value="1"/>
</dbReference>
<dbReference type="InterPro" id="IPR005584">
    <property type="entry name" value="DNA_gyrase_inhibitor_YacG"/>
</dbReference>
<dbReference type="GO" id="GO:0008657">
    <property type="term" value="F:DNA topoisomerase type II (double strand cut, ATP-hydrolyzing) inhibitor activity"/>
    <property type="evidence" value="ECO:0007669"/>
    <property type="project" value="UniProtKB-UniRule"/>
</dbReference>
<protein>
    <recommendedName>
        <fullName evidence="3">DNA gyrase inhibitor YacG</fullName>
    </recommendedName>
</protein>
<keyword evidence="1 3" id="KW-0479">Metal-binding</keyword>
<evidence type="ECO:0000313" key="4">
    <source>
        <dbReference type="EMBL" id="MTU43779.1"/>
    </source>
</evidence>
<feature type="binding site" evidence="3">
    <location>
        <position position="32"/>
    </location>
    <ligand>
        <name>Zn(2+)</name>
        <dbReference type="ChEBI" id="CHEBI:29105"/>
    </ligand>
</feature>
<feature type="binding site" evidence="3">
    <location>
        <position position="36"/>
    </location>
    <ligand>
        <name>Zn(2+)</name>
        <dbReference type="ChEBI" id="CHEBI:29105"/>
    </ligand>
</feature>
<evidence type="ECO:0000256" key="3">
    <source>
        <dbReference type="HAMAP-Rule" id="MF_00649"/>
    </source>
</evidence>
<comment type="similarity">
    <text evidence="3">Belongs to the DNA gyrase inhibitor YacG family.</text>
</comment>
<dbReference type="InterPro" id="IPR013088">
    <property type="entry name" value="Znf_NHR/GATA"/>
</dbReference>
<feature type="binding site" evidence="3">
    <location>
        <position position="16"/>
    </location>
    <ligand>
        <name>Zn(2+)</name>
        <dbReference type="ChEBI" id="CHEBI:29105"/>
    </ligand>
</feature>
<dbReference type="Pfam" id="PF03884">
    <property type="entry name" value="YacG"/>
    <property type="match status" value="1"/>
</dbReference>
<dbReference type="HAMAP" id="MF_00649">
    <property type="entry name" value="DNA_gyrase_inhibitor_YacG"/>
    <property type="match status" value="1"/>
</dbReference>
<accession>A0A6I3RZM5</accession>
<sequence>MQYVVKMAIKVKCPTCGRECEYSDKNPYRPFCCERCRLIDLGAWAEGKYSIKDKPMEGDDDLDISADALATGKLAAHKADLEK</sequence>
<dbReference type="Proteomes" id="UP000462362">
    <property type="component" value="Unassembled WGS sequence"/>
</dbReference>
<proteinExistence type="inferred from homology"/>
<evidence type="ECO:0000256" key="2">
    <source>
        <dbReference type="ARBA" id="ARBA00022833"/>
    </source>
</evidence>
<evidence type="ECO:0000256" key="1">
    <source>
        <dbReference type="ARBA" id="ARBA00022723"/>
    </source>
</evidence>
<dbReference type="GO" id="GO:0008270">
    <property type="term" value="F:zinc ion binding"/>
    <property type="evidence" value="ECO:0007669"/>
    <property type="project" value="UniProtKB-UniRule"/>
</dbReference>
<organism evidence="4 5">
    <name type="scientific">Parasutterella excrementihominis</name>
    <dbReference type="NCBI Taxonomy" id="487175"/>
    <lineage>
        <taxon>Bacteria</taxon>
        <taxon>Pseudomonadati</taxon>
        <taxon>Pseudomonadota</taxon>
        <taxon>Betaproteobacteria</taxon>
        <taxon>Burkholderiales</taxon>
        <taxon>Sutterellaceae</taxon>
        <taxon>Parasutterella</taxon>
    </lineage>
</organism>
<gene>
    <name evidence="3 4" type="primary">yacG</name>
    <name evidence="4" type="ORF">GMD42_09140</name>
</gene>
<evidence type="ECO:0000313" key="5">
    <source>
        <dbReference type="Proteomes" id="UP000462362"/>
    </source>
</evidence>
<dbReference type="SUPFAM" id="SSF57716">
    <property type="entry name" value="Glucocorticoid receptor-like (DNA-binding domain)"/>
    <property type="match status" value="1"/>
</dbReference>
<feature type="binding site" evidence="3">
    <location>
        <position position="13"/>
    </location>
    <ligand>
        <name>Zn(2+)</name>
        <dbReference type="ChEBI" id="CHEBI:29105"/>
    </ligand>
</feature>
<dbReference type="AlphaFoldDB" id="A0A6I3RZM5"/>
<dbReference type="PANTHER" id="PTHR36150">
    <property type="entry name" value="DNA GYRASE INHIBITOR YACG"/>
    <property type="match status" value="1"/>
</dbReference>
<dbReference type="GO" id="GO:0006355">
    <property type="term" value="P:regulation of DNA-templated transcription"/>
    <property type="evidence" value="ECO:0007669"/>
    <property type="project" value="InterPro"/>
</dbReference>